<keyword evidence="8" id="KW-1185">Reference proteome</keyword>
<gene>
    <name evidence="7" type="ORF">FE240_13260</name>
</gene>
<dbReference type="InterPro" id="IPR039424">
    <property type="entry name" value="SBP_5"/>
</dbReference>
<sequence>MKGWLPLLLLCTLPLAKAADVPAGTPLAAQQEVVRHLKDEPATLDPLKLVGLPEIQVVRDLFEGLVTQNAAGEPEPAVALRWQQDDPLHYTFFLRPEARWSTGEPVTAQDFVYAWRRLVDPKEAATFAWFAKLAAFANADAILAGELPPEQLGVSALDEHTLRLTLARPVPYLLNLLTHPSLFPLHRASITRHGNQWTQPGKLVGNGAFVLSKRVVNERIELSANPHYWDRAHTVLTKVSFVPINQESAATARYLAGDLHITESFPKEQYGKLLRQLPGEVFTPPQLGTYYYAFNTKRAPLNDVRVRRALSYAIDRQLIADKVLGSGERPAYRFTPDVTRGFVPAGNHLSETAQASLDAEAKALLKEAGYGPERPLTLSLLYNTAEVHKKMALAVASMWKQKLGVKVLLTNQEWKSYLDSRSSGDFEVIRSSWVADYNDPSAFLGLWQSGHSGNMTGFSDAAYDALLARAEQSHGAARSALFNQAEEQLSEQMPIAPIYQYTNARLIKPWLRGYPIDNPEDVAYSRQLYLVAH</sequence>
<evidence type="ECO:0000313" key="8">
    <source>
        <dbReference type="Proteomes" id="UP000594034"/>
    </source>
</evidence>
<feature type="domain" description="Solute-binding protein family 5" evidence="6">
    <location>
        <begin position="73"/>
        <end position="451"/>
    </location>
</feature>
<name>A0A5J6WX51_9GAMM</name>
<dbReference type="InterPro" id="IPR000914">
    <property type="entry name" value="SBP_5_dom"/>
</dbReference>
<dbReference type="FunFam" id="3.90.76.10:FF:000001">
    <property type="entry name" value="Oligopeptide ABC transporter substrate-binding protein"/>
    <property type="match status" value="1"/>
</dbReference>
<dbReference type="PANTHER" id="PTHR30290:SF23">
    <property type="entry name" value="PERIPLASMIC MUREIN PEPTIDE-BINDING PROTEIN"/>
    <property type="match status" value="1"/>
</dbReference>
<dbReference type="PANTHER" id="PTHR30290">
    <property type="entry name" value="PERIPLASMIC BINDING COMPONENT OF ABC TRANSPORTER"/>
    <property type="match status" value="1"/>
</dbReference>
<evidence type="ECO:0000259" key="6">
    <source>
        <dbReference type="Pfam" id="PF00496"/>
    </source>
</evidence>
<evidence type="ECO:0000256" key="1">
    <source>
        <dbReference type="ARBA" id="ARBA00004196"/>
    </source>
</evidence>
<dbReference type="FunFam" id="3.10.105.10:FF:000001">
    <property type="entry name" value="Oligopeptide ABC transporter, oligopeptide-binding protein"/>
    <property type="match status" value="1"/>
</dbReference>
<dbReference type="Gene3D" id="3.10.105.10">
    <property type="entry name" value="Dipeptide-binding Protein, Domain 3"/>
    <property type="match status" value="1"/>
</dbReference>
<evidence type="ECO:0000256" key="5">
    <source>
        <dbReference type="SAM" id="SignalP"/>
    </source>
</evidence>
<dbReference type="GO" id="GO:0015833">
    <property type="term" value="P:peptide transport"/>
    <property type="evidence" value="ECO:0007669"/>
    <property type="project" value="TreeGrafter"/>
</dbReference>
<comment type="subcellular location">
    <subcellularLocation>
        <location evidence="1">Cell envelope</location>
    </subcellularLocation>
</comment>
<accession>A0A5J6WX51</accession>
<dbReference type="Gene3D" id="3.90.76.10">
    <property type="entry name" value="Dipeptide-binding Protein, Domain 1"/>
    <property type="match status" value="1"/>
</dbReference>
<evidence type="ECO:0000256" key="3">
    <source>
        <dbReference type="ARBA" id="ARBA00022448"/>
    </source>
</evidence>
<dbReference type="AlphaFoldDB" id="A0A5J6WX51"/>
<evidence type="ECO:0000256" key="2">
    <source>
        <dbReference type="ARBA" id="ARBA00005695"/>
    </source>
</evidence>
<dbReference type="Pfam" id="PF00496">
    <property type="entry name" value="SBP_bac_5"/>
    <property type="match status" value="1"/>
</dbReference>
<keyword evidence="3" id="KW-0813">Transport</keyword>
<dbReference type="CDD" id="cd08504">
    <property type="entry name" value="PBP2_OppA"/>
    <property type="match status" value="1"/>
</dbReference>
<dbReference type="Gene3D" id="3.40.190.10">
    <property type="entry name" value="Periplasmic binding protein-like II"/>
    <property type="match status" value="1"/>
</dbReference>
<keyword evidence="4 5" id="KW-0732">Signal</keyword>
<dbReference type="InterPro" id="IPR030678">
    <property type="entry name" value="Peptide/Ni-bd"/>
</dbReference>
<proteinExistence type="inferred from homology"/>
<dbReference type="EMBL" id="CP040449">
    <property type="protein sequence ID" value="QFI55572.1"/>
    <property type="molecule type" value="Genomic_DNA"/>
</dbReference>
<feature type="signal peptide" evidence="5">
    <location>
        <begin position="1"/>
        <end position="18"/>
    </location>
</feature>
<dbReference type="PIRSF" id="PIRSF002741">
    <property type="entry name" value="MppA"/>
    <property type="match status" value="1"/>
</dbReference>
<dbReference type="KEGG" id="asim:FE240_13260"/>
<organism evidence="7 8">
    <name type="scientific">Aeromonas simiae</name>
    <dbReference type="NCBI Taxonomy" id="218936"/>
    <lineage>
        <taxon>Bacteria</taxon>
        <taxon>Pseudomonadati</taxon>
        <taxon>Pseudomonadota</taxon>
        <taxon>Gammaproteobacteria</taxon>
        <taxon>Aeromonadales</taxon>
        <taxon>Aeromonadaceae</taxon>
        <taxon>Aeromonas</taxon>
    </lineage>
</organism>
<evidence type="ECO:0000256" key="4">
    <source>
        <dbReference type="ARBA" id="ARBA00022729"/>
    </source>
</evidence>
<dbReference type="GO" id="GO:0043190">
    <property type="term" value="C:ATP-binding cassette (ABC) transporter complex"/>
    <property type="evidence" value="ECO:0007669"/>
    <property type="project" value="InterPro"/>
</dbReference>
<dbReference type="RefSeq" id="WP_193001561.1">
    <property type="nucleotide sequence ID" value="NZ_CP040449.1"/>
</dbReference>
<reference evidence="7 8" key="1">
    <citation type="submission" date="2019-05" db="EMBL/GenBank/DDBJ databases">
        <title>OXA-830, a novel chromosomally encoded expanded-spectrum class D beta-lactamase in Aeromonas simiae.</title>
        <authorList>
            <person name="Zhou W."/>
            <person name="Chen Q."/>
        </authorList>
    </citation>
    <scope>NUCLEOTIDE SEQUENCE [LARGE SCALE GENOMIC DNA]</scope>
    <source>
        <strain evidence="7 8">A6</strain>
    </source>
</reference>
<dbReference type="GO" id="GO:0030288">
    <property type="term" value="C:outer membrane-bounded periplasmic space"/>
    <property type="evidence" value="ECO:0007669"/>
    <property type="project" value="TreeGrafter"/>
</dbReference>
<comment type="similarity">
    <text evidence="2">Belongs to the bacterial solute-binding protein 5 family.</text>
</comment>
<protein>
    <submittedName>
        <fullName evidence="7">Peptide ABC transporter substrate-binding protein</fullName>
    </submittedName>
</protein>
<dbReference type="SUPFAM" id="SSF53850">
    <property type="entry name" value="Periplasmic binding protein-like II"/>
    <property type="match status" value="1"/>
</dbReference>
<evidence type="ECO:0000313" key="7">
    <source>
        <dbReference type="EMBL" id="QFI55572.1"/>
    </source>
</evidence>
<dbReference type="GO" id="GO:1904680">
    <property type="term" value="F:peptide transmembrane transporter activity"/>
    <property type="evidence" value="ECO:0007669"/>
    <property type="project" value="TreeGrafter"/>
</dbReference>
<feature type="chain" id="PRO_5023868703" evidence="5">
    <location>
        <begin position="19"/>
        <end position="533"/>
    </location>
</feature>
<dbReference type="Proteomes" id="UP000594034">
    <property type="component" value="Chromosome"/>
</dbReference>